<comment type="pathway">
    <text evidence="9">Protein modification; lipoprotein biosynthesis (signal peptide cleavage).</text>
</comment>
<evidence type="ECO:0000256" key="4">
    <source>
        <dbReference type="ARBA" id="ARBA00022692"/>
    </source>
</evidence>
<evidence type="ECO:0000256" key="6">
    <source>
        <dbReference type="ARBA" id="ARBA00022801"/>
    </source>
</evidence>
<evidence type="ECO:0000256" key="10">
    <source>
        <dbReference type="RuleBase" id="RU004181"/>
    </source>
</evidence>
<keyword evidence="2 9" id="KW-1003">Cell membrane</keyword>
<dbReference type="EMBL" id="JAZHYN010000046">
    <property type="protein sequence ID" value="MEF3367535.1"/>
    <property type="molecule type" value="Genomic_DNA"/>
</dbReference>
<dbReference type="Pfam" id="PF01252">
    <property type="entry name" value="Peptidase_A8"/>
    <property type="match status" value="1"/>
</dbReference>
<sequence length="171" mass="18155">MFDRLPPRAFGLAAAFGALALDQAHKFWMLHVFDMAGRAPIRLAPFLDVVLSWNYGVSYSLFPAHEGWARAGLLVAQGAIVAGLAAWMLKSESRLTATALGLIIGGALGNAADRLTRGAVADFFYLHTSLPVGPLANYVFNVADVAITAGVVLLVIEGFFSPGERPREGNG</sequence>
<accession>A0ABU7XK32</accession>
<dbReference type="InterPro" id="IPR001872">
    <property type="entry name" value="Peptidase_A8"/>
</dbReference>
<gene>
    <name evidence="9 11" type="primary">lspA</name>
    <name evidence="11" type="ORF">V3H18_13425</name>
</gene>
<keyword evidence="3 9" id="KW-0645">Protease</keyword>
<dbReference type="Proteomes" id="UP001350748">
    <property type="component" value="Unassembled WGS sequence"/>
</dbReference>
<dbReference type="HAMAP" id="MF_00161">
    <property type="entry name" value="LspA"/>
    <property type="match status" value="1"/>
</dbReference>
<comment type="function">
    <text evidence="9">This protein specifically catalyzes the removal of signal peptides from prolipoproteins.</text>
</comment>
<reference evidence="11 12" key="1">
    <citation type="submission" date="2024-02" db="EMBL/GenBank/DDBJ databases">
        <authorList>
            <person name="Grouzdev D."/>
        </authorList>
    </citation>
    <scope>NUCLEOTIDE SEQUENCE [LARGE SCALE GENOMIC DNA]</scope>
    <source>
        <strain evidence="11 12">9N</strain>
    </source>
</reference>
<keyword evidence="6 9" id="KW-0378">Hydrolase</keyword>
<comment type="caution">
    <text evidence="11">The sequence shown here is derived from an EMBL/GenBank/DDBJ whole genome shotgun (WGS) entry which is preliminary data.</text>
</comment>
<dbReference type="RefSeq" id="WP_332082580.1">
    <property type="nucleotide sequence ID" value="NZ_JAZHYN010000046.1"/>
</dbReference>
<evidence type="ECO:0000256" key="5">
    <source>
        <dbReference type="ARBA" id="ARBA00022750"/>
    </source>
</evidence>
<feature type="active site" evidence="9">
    <location>
        <position position="122"/>
    </location>
</feature>
<evidence type="ECO:0000256" key="7">
    <source>
        <dbReference type="ARBA" id="ARBA00022989"/>
    </source>
</evidence>
<keyword evidence="7 9" id="KW-1133">Transmembrane helix</keyword>
<evidence type="ECO:0000313" key="11">
    <source>
        <dbReference type="EMBL" id="MEF3367535.1"/>
    </source>
</evidence>
<dbReference type="PRINTS" id="PR00781">
    <property type="entry name" value="LIPOSIGPTASE"/>
</dbReference>
<feature type="active site" evidence="9">
    <location>
        <position position="144"/>
    </location>
</feature>
<evidence type="ECO:0000256" key="9">
    <source>
        <dbReference type="HAMAP-Rule" id="MF_00161"/>
    </source>
</evidence>
<name>A0ABU7XK32_9HYPH</name>
<dbReference type="GO" id="GO:0004190">
    <property type="term" value="F:aspartic-type endopeptidase activity"/>
    <property type="evidence" value="ECO:0007669"/>
    <property type="project" value="UniProtKB-EC"/>
</dbReference>
<organism evidence="11 12">
    <name type="scientific">Methylocystis borbori</name>
    <dbReference type="NCBI Taxonomy" id="3118750"/>
    <lineage>
        <taxon>Bacteria</taxon>
        <taxon>Pseudomonadati</taxon>
        <taxon>Pseudomonadota</taxon>
        <taxon>Alphaproteobacteria</taxon>
        <taxon>Hyphomicrobiales</taxon>
        <taxon>Methylocystaceae</taxon>
        <taxon>Methylocystis</taxon>
    </lineage>
</organism>
<keyword evidence="4 9" id="KW-0812">Transmembrane</keyword>
<evidence type="ECO:0000256" key="3">
    <source>
        <dbReference type="ARBA" id="ARBA00022670"/>
    </source>
</evidence>
<dbReference type="EC" id="3.4.23.36" evidence="9"/>
<evidence type="ECO:0000256" key="2">
    <source>
        <dbReference type="ARBA" id="ARBA00022475"/>
    </source>
</evidence>
<evidence type="ECO:0000256" key="8">
    <source>
        <dbReference type="ARBA" id="ARBA00023136"/>
    </source>
</evidence>
<comment type="similarity">
    <text evidence="1 9 10">Belongs to the peptidase A8 family.</text>
</comment>
<comment type="subcellular location">
    <subcellularLocation>
        <location evidence="9">Cell membrane</location>
        <topology evidence="9">Multi-pass membrane protein</topology>
    </subcellularLocation>
</comment>
<keyword evidence="5 9" id="KW-0064">Aspartyl protease</keyword>
<keyword evidence="8 9" id="KW-0472">Membrane</keyword>
<comment type="catalytic activity">
    <reaction evidence="9">
        <text>Release of signal peptides from bacterial membrane prolipoproteins. Hydrolyzes -Xaa-Yaa-Zaa-|-(S,diacylglyceryl)Cys-, in which Xaa is hydrophobic (preferably Leu), and Yaa (Ala or Ser) and Zaa (Gly or Ala) have small, neutral side chains.</text>
        <dbReference type="EC" id="3.4.23.36"/>
    </reaction>
</comment>
<dbReference type="NCBIfam" id="TIGR00077">
    <property type="entry name" value="lspA"/>
    <property type="match status" value="1"/>
</dbReference>
<keyword evidence="12" id="KW-1185">Reference proteome</keyword>
<dbReference type="PANTHER" id="PTHR33695:SF1">
    <property type="entry name" value="LIPOPROTEIN SIGNAL PEPTIDASE"/>
    <property type="match status" value="1"/>
</dbReference>
<evidence type="ECO:0000256" key="1">
    <source>
        <dbReference type="ARBA" id="ARBA00006139"/>
    </source>
</evidence>
<evidence type="ECO:0000313" key="12">
    <source>
        <dbReference type="Proteomes" id="UP001350748"/>
    </source>
</evidence>
<proteinExistence type="inferred from homology"/>
<protein>
    <recommendedName>
        <fullName evidence="9">Lipoprotein signal peptidase</fullName>
        <ecNumber evidence="9">3.4.23.36</ecNumber>
    </recommendedName>
    <alternativeName>
        <fullName evidence="9">Prolipoprotein signal peptidase</fullName>
    </alternativeName>
    <alternativeName>
        <fullName evidence="9">Signal peptidase II</fullName>
        <shortName evidence="9">SPase II</shortName>
    </alternativeName>
</protein>
<dbReference type="PANTHER" id="PTHR33695">
    <property type="entry name" value="LIPOPROTEIN SIGNAL PEPTIDASE"/>
    <property type="match status" value="1"/>
</dbReference>